<evidence type="ECO:0000313" key="2">
    <source>
        <dbReference type="Proteomes" id="UP001206089"/>
    </source>
</evidence>
<reference evidence="1" key="1">
    <citation type="submission" date="2022-07" db="EMBL/GenBank/DDBJ databases">
        <authorList>
            <person name="Peng Z."/>
        </authorList>
    </citation>
    <scope>NUCLEOTIDE SEQUENCE</scope>
    <source>
        <strain evidence="1">2022WUSS069</strain>
    </source>
</reference>
<accession>A0AAW5LZ27</accession>
<proteinExistence type="predicted"/>
<name>A0AAW5LZ27_STRSU</name>
<comment type="caution">
    <text evidence="1">The sequence shown here is derived from an EMBL/GenBank/DDBJ whole genome shotgun (WGS) entry which is preliminary data.</text>
</comment>
<protein>
    <recommendedName>
        <fullName evidence="3">Phage protein</fullName>
    </recommendedName>
</protein>
<dbReference type="AlphaFoldDB" id="A0AAW5LZ27"/>
<evidence type="ECO:0008006" key="3">
    <source>
        <dbReference type="Google" id="ProtNLM"/>
    </source>
</evidence>
<dbReference type="RefSeq" id="WP_257384626.1">
    <property type="nucleotide sequence ID" value="NZ_JANJPK010000026.1"/>
</dbReference>
<organism evidence="1 2">
    <name type="scientific">Streptococcus suis</name>
    <dbReference type="NCBI Taxonomy" id="1307"/>
    <lineage>
        <taxon>Bacteria</taxon>
        <taxon>Bacillati</taxon>
        <taxon>Bacillota</taxon>
        <taxon>Bacilli</taxon>
        <taxon>Lactobacillales</taxon>
        <taxon>Streptococcaceae</taxon>
        <taxon>Streptococcus</taxon>
    </lineage>
</organism>
<dbReference type="EMBL" id="JANJPK010000026">
    <property type="protein sequence ID" value="MCR1233228.1"/>
    <property type="molecule type" value="Genomic_DNA"/>
</dbReference>
<dbReference type="Proteomes" id="UP001206089">
    <property type="component" value="Unassembled WGS sequence"/>
</dbReference>
<evidence type="ECO:0000313" key="1">
    <source>
        <dbReference type="EMBL" id="MCR1233228.1"/>
    </source>
</evidence>
<sequence>MSKMRFKLNRAGVRDLLKSPEMQAVLTDKANGIRNRAGDGYASDIYVGKTRANAMVYADSFKAKRDNKKNNTLLKAVKS</sequence>
<gene>
    <name evidence="1" type="ORF">NQD44_08945</name>
</gene>